<gene>
    <name evidence="2" type="ORF">PMEA_00019790</name>
</gene>
<keyword evidence="1" id="KW-0175">Coiled coil</keyword>
<name>A0AAU9XAM6_9CNID</name>
<evidence type="ECO:0000313" key="3">
    <source>
        <dbReference type="Proteomes" id="UP001159428"/>
    </source>
</evidence>
<dbReference type="Proteomes" id="UP001159428">
    <property type="component" value="Unassembled WGS sequence"/>
</dbReference>
<keyword evidence="3" id="KW-1185">Reference proteome</keyword>
<proteinExistence type="predicted"/>
<dbReference type="AlphaFoldDB" id="A0AAU9XAM6"/>
<accession>A0AAU9XAM6</accession>
<comment type="caution">
    <text evidence="2">The sequence shown here is derived from an EMBL/GenBank/DDBJ whole genome shotgun (WGS) entry which is preliminary data.</text>
</comment>
<protein>
    <submittedName>
        <fullName evidence="2">Uncharacterized protein</fullName>
    </submittedName>
</protein>
<evidence type="ECO:0000256" key="1">
    <source>
        <dbReference type="SAM" id="Coils"/>
    </source>
</evidence>
<feature type="coiled-coil region" evidence="1">
    <location>
        <begin position="19"/>
        <end position="60"/>
    </location>
</feature>
<organism evidence="2 3">
    <name type="scientific">Pocillopora meandrina</name>
    <dbReference type="NCBI Taxonomy" id="46732"/>
    <lineage>
        <taxon>Eukaryota</taxon>
        <taxon>Metazoa</taxon>
        <taxon>Cnidaria</taxon>
        <taxon>Anthozoa</taxon>
        <taxon>Hexacorallia</taxon>
        <taxon>Scleractinia</taxon>
        <taxon>Astrocoeniina</taxon>
        <taxon>Pocilloporidae</taxon>
        <taxon>Pocillopora</taxon>
    </lineage>
</organism>
<evidence type="ECO:0000313" key="2">
    <source>
        <dbReference type="EMBL" id="CAH3141550.1"/>
    </source>
</evidence>
<reference evidence="2 3" key="1">
    <citation type="submission" date="2022-05" db="EMBL/GenBank/DDBJ databases">
        <authorList>
            <consortium name="Genoscope - CEA"/>
            <person name="William W."/>
        </authorList>
    </citation>
    <scope>NUCLEOTIDE SEQUENCE [LARGE SCALE GENOMIC DNA]</scope>
</reference>
<sequence>MGSAVSVGKSSDARGKSLVTQLRQENVRLQARVDRLCSEGKRLNEEISTMLKEREKEEEDLRIKCERFIHHSPTNETNSK</sequence>
<dbReference type="EMBL" id="CALNXJ010000035">
    <property type="protein sequence ID" value="CAH3141550.1"/>
    <property type="molecule type" value="Genomic_DNA"/>
</dbReference>